<accession>A0A0P9DTD2</accession>
<dbReference type="Gene3D" id="3.90.1150.10">
    <property type="entry name" value="Aspartate Aminotransferase, domain 1"/>
    <property type="match status" value="1"/>
</dbReference>
<protein>
    <recommendedName>
        <fullName evidence="1">FAD dependent oxidoreductase domain-containing protein</fullName>
    </recommendedName>
</protein>
<dbReference type="PANTHER" id="PTHR13847">
    <property type="entry name" value="SARCOSINE DEHYDROGENASE-RELATED"/>
    <property type="match status" value="1"/>
</dbReference>
<evidence type="ECO:0000313" key="3">
    <source>
        <dbReference type="Proteomes" id="UP000050509"/>
    </source>
</evidence>
<reference evidence="2 3" key="1">
    <citation type="submission" date="2015-09" db="EMBL/GenBank/DDBJ databases">
        <title>Draft genome sequence of Kouleothrix aurantiaca JCM 19913.</title>
        <authorList>
            <person name="Hemp J."/>
        </authorList>
    </citation>
    <scope>NUCLEOTIDE SEQUENCE [LARGE SCALE GENOMIC DNA]</scope>
    <source>
        <strain evidence="2 3">COM-B</strain>
    </source>
</reference>
<dbReference type="InterPro" id="IPR006076">
    <property type="entry name" value="FAD-dep_OxRdtase"/>
</dbReference>
<dbReference type="PATRIC" id="fig|186479.3.peg.5277"/>
<dbReference type="Gene3D" id="3.50.50.60">
    <property type="entry name" value="FAD/NAD(P)-binding domain"/>
    <property type="match status" value="1"/>
</dbReference>
<dbReference type="SUPFAM" id="SSF51905">
    <property type="entry name" value="FAD/NAD(P)-binding domain"/>
    <property type="match status" value="1"/>
</dbReference>
<sequence length="243" mass="25861">MDNGAGAQLPSAARVVIVGGGVIGTSVAYHLAKAGWKDVLLLEQHSLAAGTSWHAAGLIGRLRTSNSMTKINKYSAELYAGLEAETGHPIGWKQVGSLIVGKSAERMTQLRRTAAMAGIMGVEAHMISPREAFEKWPLLRIDDVLGAVWLPSDGKLVPKELALALDERGIAIRSGRHCTHPLHARLGLSSTARASFTIYNDIADVDALAEGIAAVQRRLALELAQPAFQHVIAPRVQLDCAAV</sequence>
<gene>
    <name evidence="2" type="ORF">SE17_09675</name>
</gene>
<dbReference type="InterPro" id="IPR015422">
    <property type="entry name" value="PyrdxlP-dep_Trfase_small"/>
</dbReference>
<feature type="domain" description="FAD dependent oxidoreductase" evidence="1">
    <location>
        <begin position="14"/>
        <end position="180"/>
    </location>
</feature>
<dbReference type="PANTHER" id="PTHR13847:SF193">
    <property type="entry name" value="PYRUVATE DEHYDROGENASE PHOSPHATASE REGULATORY SUBUNIT, MITOCHONDRIAL"/>
    <property type="match status" value="1"/>
</dbReference>
<dbReference type="Proteomes" id="UP000050509">
    <property type="component" value="Unassembled WGS sequence"/>
</dbReference>
<dbReference type="AlphaFoldDB" id="A0A0P9DTD2"/>
<evidence type="ECO:0000259" key="1">
    <source>
        <dbReference type="Pfam" id="PF01266"/>
    </source>
</evidence>
<comment type="caution">
    <text evidence="2">The sequence shown here is derived from an EMBL/GenBank/DDBJ whole genome shotgun (WGS) entry which is preliminary data.</text>
</comment>
<name>A0A0P9DTD2_9CHLR</name>
<dbReference type="InterPro" id="IPR036188">
    <property type="entry name" value="FAD/NAD-bd_sf"/>
</dbReference>
<keyword evidence="3" id="KW-1185">Reference proteome</keyword>
<dbReference type="EMBL" id="LJCR01000258">
    <property type="protein sequence ID" value="KPV53433.1"/>
    <property type="molecule type" value="Genomic_DNA"/>
</dbReference>
<organism evidence="2 3">
    <name type="scientific">Kouleothrix aurantiaca</name>
    <dbReference type="NCBI Taxonomy" id="186479"/>
    <lineage>
        <taxon>Bacteria</taxon>
        <taxon>Bacillati</taxon>
        <taxon>Chloroflexota</taxon>
        <taxon>Chloroflexia</taxon>
        <taxon>Chloroflexales</taxon>
        <taxon>Roseiflexineae</taxon>
        <taxon>Roseiflexaceae</taxon>
        <taxon>Kouleothrix</taxon>
    </lineage>
</organism>
<evidence type="ECO:0000313" key="2">
    <source>
        <dbReference type="EMBL" id="KPV53433.1"/>
    </source>
</evidence>
<dbReference type="GO" id="GO:0005737">
    <property type="term" value="C:cytoplasm"/>
    <property type="evidence" value="ECO:0007669"/>
    <property type="project" value="TreeGrafter"/>
</dbReference>
<dbReference type="Pfam" id="PF01266">
    <property type="entry name" value="DAO"/>
    <property type="match status" value="1"/>
</dbReference>
<proteinExistence type="predicted"/>